<dbReference type="PANTHER" id="PTHR31465">
    <property type="entry name" value="PROTEIN RTA1-RELATED"/>
    <property type="match status" value="1"/>
</dbReference>
<dbReference type="PANTHER" id="PTHR31465:SF34">
    <property type="entry name" value="DOMAIN PROTEIN, PUTATIVE (AFU_ORTHOLOGUE AFUA_3G00480)-RELATED"/>
    <property type="match status" value="1"/>
</dbReference>
<gene>
    <name evidence="6" type="ORF">QBC34DRAFT_359967</name>
</gene>
<comment type="caution">
    <text evidence="6">The sequence shown here is derived from an EMBL/GenBank/DDBJ whole genome shotgun (WGS) entry which is preliminary data.</text>
</comment>
<feature type="transmembrane region" description="Helical" evidence="5">
    <location>
        <begin position="79"/>
        <end position="101"/>
    </location>
</feature>
<keyword evidence="2 5" id="KW-0812">Transmembrane</keyword>
<accession>A0AAV9G7C4</accession>
<keyword evidence="7" id="KW-1185">Reference proteome</keyword>
<feature type="transmembrane region" description="Helical" evidence="5">
    <location>
        <begin position="247"/>
        <end position="267"/>
    </location>
</feature>
<sequence>MAEGDPVPGSLFIYAPNQAAPIFFAIAFAVSAVFHFWQCSHYHSFSLLGLHPLCATLLTAGYALREYASFNYLFSTRNLIIYIVSQVLIYICPPLLELSNYHILARTFAHTPHLSPLSPRHILTTFGALMALIEALNALGVALAANPSASSSNQSLGKNLILASLGLQLFILFTFILLASIFHQRVIKSSIHTRSISTPLFTLYASTFLIFVRCIFRLVEHTTGPTTVRLSDPESLKSLTPLLRYEWYFYVFEATLMLLNSVLWNVWNPGRYLKKGVYLDREGRELQGRVVKRGFGQRIGNVVTFGVLFRGKKEGEFEELRELNAGN</sequence>
<dbReference type="InterPro" id="IPR007568">
    <property type="entry name" value="RTA1"/>
</dbReference>
<protein>
    <submittedName>
        <fullName evidence="6">RTA1 domain protein</fullName>
    </submittedName>
</protein>
<evidence type="ECO:0000256" key="1">
    <source>
        <dbReference type="ARBA" id="ARBA00004141"/>
    </source>
</evidence>
<keyword evidence="3 5" id="KW-1133">Transmembrane helix</keyword>
<evidence type="ECO:0000313" key="7">
    <source>
        <dbReference type="Proteomes" id="UP001321760"/>
    </source>
</evidence>
<feature type="transmembrane region" description="Helical" evidence="5">
    <location>
        <begin position="20"/>
        <end position="37"/>
    </location>
</feature>
<dbReference type="GO" id="GO:0016020">
    <property type="term" value="C:membrane"/>
    <property type="evidence" value="ECO:0007669"/>
    <property type="project" value="UniProtKB-SubCell"/>
</dbReference>
<evidence type="ECO:0000313" key="6">
    <source>
        <dbReference type="EMBL" id="KAK4444476.1"/>
    </source>
</evidence>
<reference evidence="6" key="2">
    <citation type="submission" date="2023-05" db="EMBL/GenBank/DDBJ databases">
        <authorList>
            <consortium name="Lawrence Berkeley National Laboratory"/>
            <person name="Steindorff A."/>
            <person name="Hensen N."/>
            <person name="Bonometti L."/>
            <person name="Westerberg I."/>
            <person name="Brannstrom I.O."/>
            <person name="Guillou S."/>
            <person name="Cros-Aarteil S."/>
            <person name="Calhoun S."/>
            <person name="Haridas S."/>
            <person name="Kuo A."/>
            <person name="Mondo S."/>
            <person name="Pangilinan J."/>
            <person name="Riley R."/>
            <person name="Labutti K."/>
            <person name="Andreopoulos B."/>
            <person name="Lipzen A."/>
            <person name="Chen C."/>
            <person name="Yanf M."/>
            <person name="Daum C."/>
            <person name="Ng V."/>
            <person name="Clum A."/>
            <person name="Ohm R."/>
            <person name="Martin F."/>
            <person name="Silar P."/>
            <person name="Natvig D."/>
            <person name="Lalanne C."/>
            <person name="Gautier V."/>
            <person name="Ament-Velasquez S.L."/>
            <person name="Kruys A."/>
            <person name="Hutchinson M.I."/>
            <person name="Powell A.J."/>
            <person name="Barry K."/>
            <person name="Miller A.N."/>
            <person name="Grigoriev I.V."/>
            <person name="Debuchy R."/>
            <person name="Gladieux P."/>
            <person name="Thoren M.H."/>
            <person name="Johannesson H."/>
        </authorList>
    </citation>
    <scope>NUCLEOTIDE SEQUENCE</scope>
    <source>
        <strain evidence="6">PSN243</strain>
    </source>
</reference>
<dbReference type="EMBL" id="MU865976">
    <property type="protein sequence ID" value="KAK4444476.1"/>
    <property type="molecule type" value="Genomic_DNA"/>
</dbReference>
<organism evidence="6 7">
    <name type="scientific">Podospora aff. communis PSN243</name>
    <dbReference type="NCBI Taxonomy" id="3040156"/>
    <lineage>
        <taxon>Eukaryota</taxon>
        <taxon>Fungi</taxon>
        <taxon>Dikarya</taxon>
        <taxon>Ascomycota</taxon>
        <taxon>Pezizomycotina</taxon>
        <taxon>Sordariomycetes</taxon>
        <taxon>Sordariomycetidae</taxon>
        <taxon>Sordariales</taxon>
        <taxon>Podosporaceae</taxon>
        <taxon>Podospora</taxon>
    </lineage>
</organism>
<name>A0AAV9G7C4_9PEZI</name>
<dbReference type="AlphaFoldDB" id="A0AAV9G7C4"/>
<feature type="transmembrane region" description="Helical" evidence="5">
    <location>
        <begin position="200"/>
        <end position="219"/>
    </location>
</feature>
<comment type="subcellular location">
    <subcellularLocation>
        <location evidence="1">Membrane</location>
        <topology evidence="1">Multi-pass membrane protein</topology>
    </subcellularLocation>
</comment>
<dbReference type="Pfam" id="PF04479">
    <property type="entry name" value="RTA1"/>
    <property type="match status" value="1"/>
</dbReference>
<feature type="transmembrane region" description="Helical" evidence="5">
    <location>
        <begin position="122"/>
        <end position="145"/>
    </location>
</feature>
<proteinExistence type="predicted"/>
<reference evidence="6" key="1">
    <citation type="journal article" date="2023" name="Mol. Phylogenet. Evol.">
        <title>Genome-scale phylogeny and comparative genomics of the fungal order Sordariales.</title>
        <authorList>
            <person name="Hensen N."/>
            <person name="Bonometti L."/>
            <person name="Westerberg I."/>
            <person name="Brannstrom I.O."/>
            <person name="Guillou S."/>
            <person name="Cros-Aarteil S."/>
            <person name="Calhoun S."/>
            <person name="Haridas S."/>
            <person name="Kuo A."/>
            <person name="Mondo S."/>
            <person name="Pangilinan J."/>
            <person name="Riley R."/>
            <person name="LaButti K."/>
            <person name="Andreopoulos B."/>
            <person name="Lipzen A."/>
            <person name="Chen C."/>
            <person name="Yan M."/>
            <person name="Daum C."/>
            <person name="Ng V."/>
            <person name="Clum A."/>
            <person name="Steindorff A."/>
            <person name="Ohm R.A."/>
            <person name="Martin F."/>
            <person name="Silar P."/>
            <person name="Natvig D.O."/>
            <person name="Lalanne C."/>
            <person name="Gautier V."/>
            <person name="Ament-Velasquez S.L."/>
            <person name="Kruys A."/>
            <person name="Hutchinson M.I."/>
            <person name="Powell A.J."/>
            <person name="Barry K."/>
            <person name="Miller A.N."/>
            <person name="Grigoriev I.V."/>
            <person name="Debuchy R."/>
            <person name="Gladieux P."/>
            <person name="Hiltunen Thoren M."/>
            <person name="Johannesson H."/>
        </authorList>
    </citation>
    <scope>NUCLEOTIDE SEQUENCE</scope>
    <source>
        <strain evidence="6">PSN243</strain>
    </source>
</reference>
<feature type="transmembrane region" description="Helical" evidence="5">
    <location>
        <begin position="44"/>
        <end position="64"/>
    </location>
</feature>
<dbReference type="Proteomes" id="UP001321760">
    <property type="component" value="Unassembled WGS sequence"/>
</dbReference>
<evidence type="ECO:0000256" key="5">
    <source>
        <dbReference type="SAM" id="Phobius"/>
    </source>
</evidence>
<evidence type="ECO:0000256" key="4">
    <source>
        <dbReference type="ARBA" id="ARBA00023136"/>
    </source>
</evidence>
<feature type="transmembrane region" description="Helical" evidence="5">
    <location>
        <begin position="160"/>
        <end position="179"/>
    </location>
</feature>
<evidence type="ECO:0000256" key="3">
    <source>
        <dbReference type="ARBA" id="ARBA00022989"/>
    </source>
</evidence>
<evidence type="ECO:0000256" key="2">
    <source>
        <dbReference type="ARBA" id="ARBA00022692"/>
    </source>
</evidence>
<keyword evidence="4 5" id="KW-0472">Membrane</keyword>